<name>A0A5B7IAC7_PORTR</name>
<proteinExistence type="predicted"/>
<accession>A0A5B7IAC7</accession>
<dbReference type="AlphaFoldDB" id="A0A5B7IAC7"/>
<evidence type="ECO:0000256" key="1">
    <source>
        <dbReference type="SAM" id="MobiDB-lite"/>
    </source>
</evidence>
<sequence>MTISGGVVTAILWWQEDDGEEVEEEEEEEKEEVEEMEENEEEEKKERGMDKDIWKITIGDHIVKERKQRGKVFGCLKKLFQGRYW</sequence>
<feature type="region of interest" description="Disordered" evidence="1">
    <location>
        <begin position="17"/>
        <end position="49"/>
    </location>
</feature>
<keyword evidence="3" id="KW-1185">Reference proteome</keyword>
<organism evidence="2 3">
    <name type="scientific">Portunus trituberculatus</name>
    <name type="common">Swimming crab</name>
    <name type="synonym">Neptunus trituberculatus</name>
    <dbReference type="NCBI Taxonomy" id="210409"/>
    <lineage>
        <taxon>Eukaryota</taxon>
        <taxon>Metazoa</taxon>
        <taxon>Ecdysozoa</taxon>
        <taxon>Arthropoda</taxon>
        <taxon>Crustacea</taxon>
        <taxon>Multicrustacea</taxon>
        <taxon>Malacostraca</taxon>
        <taxon>Eumalacostraca</taxon>
        <taxon>Eucarida</taxon>
        <taxon>Decapoda</taxon>
        <taxon>Pleocyemata</taxon>
        <taxon>Brachyura</taxon>
        <taxon>Eubrachyura</taxon>
        <taxon>Portunoidea</taxon>
        <taxon>Portunidae</taxon>
        <taxon>Portuninae</taxon>
        <taxon>Portunus</taxon>
    </lineage>
</organism>
<dbReference type="Proteomes" id="UP000324222">
    <property type="component" value="Unassembled WGS sequence"/>
</dbReference>
<reference evidence="2 3" key="1">
    <citation type="submission" date="2019-05" db="EMBL/GenBank/DDBJ databases">
        <title>Another draft genome of Portunus trituberculatus and its Hox gene families provides insights of decapod evolution.</title>
        <authorList>
            <person name="Jeong J.-H."/>
            <person name="Song I."/>
            <person name="Kim S."/>
            <person name="Choi T."/>
            <person name="Kim D."/>
            <person name="Ryu S."/>
            <person name="Kim W."/>
        </authorList>
    </citation>
    <scope>NUCLEOTIDE SEQUENCE [LARGE SCALE GENOMIC DNA]</scope>
    <source>
        <tissue evidence="2">Muscle</tissue>
    </source>
</reference>
<protein>
    <submittedName>
        <fullName evidence="2">Uncharacterized protein</fullName>
    </submittedName>
</protein>
<feature type="compositionally biased region" description="Acidic residues" evidence="1">
    <location>
        <begin position="17"/>
        <end position="41"/>
    </location>
</feature>
<evidence type="ECO:0000313" key="3">
    <source>
        <dbReference type="Proteomes" id="UP000324222"/>
    </source>
</evidence>
<evidence type="ECO:0000313" key="2">
    <source>
        <dbReference type="EMBL" id="MPC80702.1"/>
    </source>
</evidence>
<dbReference type="EMBL" id="VSRR010054780">
    <property type="protein sequence ID" value="MPC80702.1"/>
    <property type="molecule type" value="Genomic_DNA"/>
</dbReference>
<comment type="caution">
    <text evidence="2">The sequence shown here is derived from an EMBL/GenBank/DDBJ whole genome shotgun (WGS) entry which is preliminary data.</text>
</comment>
<gene>
    <name evidence="2" type="ORF">E2C01_075290</name>
</gene>